<dbReference type="EMBL" id="KB031122">
    <property type="protein sequence ID" value="ELK02603.1"/>
    <property type="molecule type" value="Genomic_DNA"/>
</dbReference>
<organism evidence="2 3">
    <name type="scientific">Pteropus alecto</name>
    <name type="common">Black flying fox</name>
    <dbReference type="NCBI Taxonomy" id="9402"/>
    <lineage>
        <taxon>Eukaryota</taxon>
        <taxon>Metazoa</taxon>
        <taxon>Chordata</taxon>
        <taxon>Craniata</taxon>
        <taxon>Vertebrata</taxon>
        <taxon>Euteleostomi</taxon>
        <taxon>Mammalia</taxon>
        <taxon>Eutheria</taxon>
        <taxon>Laurasiatheria</taxon>
        <taxon>Chiroptera</taxon>
        <taxon>Yinpterochiroptera</taxon>
        <taxon>Pteropodoidea</taxon>
        <taxon>Pteropodidae</taxon>
        <taxon>Pteropodinae</taxon>
        <taxon>Pteropus</taxon>
    </lineage>
</organism>
<dbReference type="AlphaFoldDB" id="L5JWD7"/>
<dbReference type="Proteomes" id="UP000010552">
    <property type="component" value="Unassembled WGS sequence"/>
</dbReference>
<name>L5JWD7_PTEAL</name>
<proteinExistence type="predicted"/>
<evidence type="ECO:0000313" key="2">
    <source>
        <dbReference type="EMBL" id="ELK02603.1"/>
    </source>
</evidence>
<feature type="compositionally biased region" description="Basic residues" evidence="1">
    <location>
        <begin position="92"/>
        <end position="101"/>
    </location>
</feature>
<evidence type="ECO:0000313" key="3">
    <source>
        <dbReference type="Proteomes" id="UP000010552"/>
    </source>
</evidence>
<feature type="compositionally biased region" description="Gly residues" evidence="1">
    <location>
        <begin position="105"/>
        <end position="115"/>
    </location>
</feature>
<feature type="compositionally biased region" description="Pro residues" evidence="1">
    <location>
        <begin position="158"/>
        <end position="173"/>
    </location>
</feature>
<sequence>MQCYRGLHVRLLPYGPHVTRVHDSLDPFHGLPTGRRTGVDVGSVWEERTEEESEVYSLRARDLYLRAQVLLQSKEHQSLVSGQFIPEEISPRHRPGRRRGFARPGAGGEASGKGGPAPQAPRFRGFGLPHPGDGRLVRLVPLTGGACGRRRPTDCPGAPGPGPPSPSPAPPTLFGPGVATVRESVVVPASRCHRPRGLARPAREAAGSWSGRRIRRIRFDSVPAPCPAPHDCGASAATAFPAAARRRMDVDREVLTLVAQLLDRPPTSPPCEPQQPPQLGPVSRFAFGVTCHC</sequence>
<dbReference type="InParanoid" id="L5JWD7"/>
<protein>
    <submittedName>
        <fullName evidence="2">Uncharacterized protein</fullName>
    </submittedName>
</protein>
<keyword evidence="3" id="KW-1185">Reference proteome</keyword>
<evidence type="ECO:0000256" key="1">
    <source>
        <dbReference type="SAM" id="MobiDB-lite"/>
    </source>
</evidence>
<accession>L5JWD7</accession>
<gene>
    <name evidence="2" type="ORF">PAL_GLEAN10022518</name>
</gene>
<feature type="region of interest" description="Disordered" evidence="1">
    <location>
        <begin position="86"/>
        <end position="176"/>
    </location>
</feature>
<reference evidence="3" key="1">
    <citation type="journal article" date="2013" name="Science">
        <title>Comparative analysis of bat genomes provides insight into the evolution of flight and immunity.</title>
        <authorList>
            <person name="Zhang G."/>
            <person name="Cowled C."/>
            <person name="Shi Z."/>
            <person name="Huang Z."/>
            <person name="Bishop-Lilly K.A."/>
            <person name="Fang X."/>
            <person name="Wynne J.W."/>
            <person name="Xiong Z."/>
            <person name="Baker M.L."/>
            <person name="Zhao W."/>
            <person name="Tachedjian M."/>
            <person name="Zhu Y."/>
            <person name="Zhou P."/>
            <person name="Jiang X."/>
            <person name="Ng J."/>
            <person name="Yang L."/>
            <person name="Wu L."/>
            <person name="Xiao J."/>
            <person name="Feng Y."/>
            <person name="Chen Y."/>
            <person name="Sun X."/>
            <person name="Zhang Y."/>
            <person name="Marsh G.A."/>
            <person name="Crameri G."/>
            <person name="Broder C.C."/>
            <person name="Frey K.G."/>
            <person name="Wang L.F."/>
            <person name="Wang J."/>
        </authorList>
    </citation>
    <scope>NUCLEOTIDE SEQUENCE [LARGE SCALE GENOMIC DNA]</scope>
</reference>